<feature type="chain" id="PRO_5038401801" description="DUF4871 domain-containing protein" evidence="1">
    <location>
        <begin position="19"/>
        <end position="144"/>
    </location>
</feature>
<organism evidence="2 3">
    <name type="scientific">Halalkalibacillus sediminis</name>
    <dbReference type="NCBI Taxonomy" id="2018042"/>
    <lineage>
        <taxon>Bacteria</taxon>
        <taxon>Bacillati</taxon>
        <taxon>Bacillota</taxon>
        <taxon>Bacilli</taxon>
        <taxon>Bacillales</taxon>
        <taxon>Bacillaceae</taxon>
        <taxon>Halalkalibacillus</taxon>
    </lineage>
</organism>
<sequence length="144" mass="15701">MKKILVLLFLIFSTIALFGCTNESSNTKDPSSTFKAGSYEMIGEEGKLGFIYDEQGPPFIPGEGNKYMWHFWGDVSEGDSLKVVGTNQDTGEEEVIIDDIVLGGAHNTADAHTPSSMSVPSEGIWELDAYINNNLFGTVVVETK</sequence>
<proteinExistence type="predicted"/>
<gene>
    <name evidence="2" type="ORF">CEY16_13690</name>
</gene>
<protein>
    <recommendedName>
        <fullName evidence="4">DUF4871 domain-containing protein</fullName>
    </recommendedName>
</protein>
<comment type="caution">
    <text evidence="2">The sequence shown here is derived from an EMBL/GenBank/DDBJ whole genome shotgun (WGS) entry which is preliminary data.</text>
</comment>
<dbReference type="Gene3D" id="2.60.40.3830">
    <property type="match status" value="1"/>
</dbReference>
<dbReference type="PROSITE" id="PS51257">
    <property type="entry name" value="PROKAR_LIPOPROTEIN"/>
    <property type="match status" value="1"/>
</dbReference>
<reference evidence="2 3" key="1">
    <citation type="submission" date="2017-06" db="EMBL/GenBank/DDBJ databases">
        <title>the draft geome sequence of Illustriluteabacillus marina B3227.</title>
        <authorList>
            <person name="He R.-H."/>
            <person name="Du Z.-J."/>
        </authorList>
    </citation>
    <scope>NUCLEOTIDE SEQUENCE [LARGE SCALE GENOMIC DNA]</scope>
    <source>
        <strain evidence="2 3">B3227</strain>
    </source>
</reference>
<dbReference type="Proteomes" id="UP000243524">
    <property type="component" value="Unassembled WGS sequence"/>
</dbReference>
<keyword evidence="3" id="KW-1185">Reference proteome</keyword>
<dbReference type="RefSeq" id="WP_101332611.1">
    <property type="nucleotide sequence ID" value="NZ_PJNH01000004.1"/>
</dbReference>
<dbReference type="AlphaFoldDB" id="A0A2I0QRA2"/>
<name>A0A2I0QRA2_9BACI</name>
<evidence type="ECO:0000313" key="2">
    <source>
        <dbReference type="EMBL" id="PKR76861.1"/>
    </source>
</evidence>
<evidence type="ECO:0000313" key="3">
    <source>
        <dbReference type="Proteomes" id="UP000243524"/>
    </source>
</evidence>
<evidence type="ECO:0008006" key="4">
    <source>
        <dbReference type="Google" id="ProtNLM"/>
    </source>
</evidence>
<keyword evidence="1" id="KW-0732">Signal</keyword>
<accession>A0A2I0QRA2</accession>
<dbReference type="OrthoDB" id="2381403at2"/>
<evidence type="ECO:0000256" key="1">
    <source>
        <dbReference type="SAM" id="SignalP"/>
    </source>
</evidence>
<feature type="signal peptide" evidence="1">
    <location>
        <begin position="1"/>
        <end position="18"/>
    </location>
</feature>
<dbReference type="EMBL" id="PJNH01000004">
    <property type="protein sequence ID" value="PKR76861.1"/>
    <property type="molecule type" value="Genomic_DNA"/>
</dbReference>